<dbReference type="Pfam" id="PF03717">
    <property type="entry name" value="PBP_dimer"/>
    <property type="match status" value="1"/>
</dbReference>
<organism evidence="6 7">
    <name type="scientific">Robbsia andropogonis</name>
    <dbReference type="NCBI Taxonomy" id="28092"/>
    <lineage>
        <taxon>Bacteria</taxon>
        <taxon>Pseudomonadati</taxon>
        <taxon>Pseudomonadota</taxon>
        <taxon>Betaproteobacteria</taxon>
        <taxon>Burkholderiales</taxon>
        <taxon>Burkholderiaceae</taxon>
        <taxon>Robbsia</taxon>
    </lineage>
</organism>
<keyword evidence="2" id="KW-0121">Carboxypeptidase</keyword>
<dbReference type="EMBL" id="LAQU01000004">
    <property type="protein sequence ID" value="KKB64529.1"/>
    <property type="molecule type" value="Genomic_DNA"/>
</dbReference>
<dbReference type="STRING" id="28092.WM40_05890"/>
<dbReference type="PANTHER" id="PTHR30627">
    <property type="entry name" value="PEPTIDOGLYCAN D,D-TRANSPEPTIDASE"/>
    <property type="match status" value="1"/>
</dbReference>
<dbReference type="InterPro" id="IPR005311">
    <property type="entry name" value="PBP_dimer"/>
</dbReference>
<protein>
    <submittedName>
        <fullName evidence="6">Uncharacterized protein</fullName>
    </submittedName>
</protein>
<keyword evidence="7" id="KW-1185">Reference proteome</keyword>
<reference evidence="6 7" key="1">
    <citation type="submission" date="2015-03" db="EMBL/GenBank/DDBJ databases">
        <title>Draft Genome Sequence of Burkholderia andropogonis type strain ICMP2807, isolated from Sorghum bicolor.</title>
        <authorList>
            <person name="Lopes-Santos L."/>
            <person name="Castro D.B."/>
            <person name="Ottoboni L.M."/>
            <person name="Park D."/>
            <person name="Weirc B.S."/>
            <person name="Destefano S.A."/>
        </authorList>
    </citation>
    <scope>NUCLEOTIDE SEQUENCE [LARGE SCALE GENOMIC DNA]</scope>
    <source>
        <strain evidence="6 7">ICMP2807</strain>
    </source>
</reference>
<dbReference type="Proteomes" id="UP000033618">
    <property type="component" value="Unassembled WGS sequence"/>
</dbReference>
<evidence type="ECO:0000256" key="1">
    <source>
        <dbReference type="ARBA" id="ARBA00004370"/>
    </source>
</evidence>
<dbReference type="GO" id="GO:0071555">
    <property type="term" value="P:cell wall organization"/>
    <property type="evidence" value="ECO:0007669"/>
    <property type="project" value="TreeGrafter"/>
</dbReference>
<dbReference type="PANTHER" id="PTHR30627:SF1">
    <property type="entry name" value="PEPTIDOGLYCAN D,D-TRANSPEPTIDASE FTSI"/>
    <property type="match status" value="1"/>
</dbReference>
<dbReference type="PATRIC" id="fig|28092.6.peg.1403"/>
<keyword evidence="3" id="KW-0472">Membrane</keyword>
<feature type="domain" description="Penicillin-binding protein transpeptidase" evidence="4">
    <location>
        <begin position="246"/>
        <end position="556"/>
    </location>
</feature>
<sequence length="584" mass="62965">MRSPMVPGGLPRWRSAVVMALLTLAFIGLGARAFWVQVIDQTFYDAEGRKRFSRELAMPAARGDIVDRHGRLLAMSQPVRTVYAMPSALARPLPADKRNALAALLDLSPDRLEAMLAVDRHFIYLKRLVPLDVAEKVRALGIPEVRTSEAWQRVYPDGIASAQLLGFTDIDGMGQEGIEAAFDKQLQPRPGARAVIRNRLGEIVDNTILREPVMGERLQLTVDARLQQASYEALEQAVHAHGAAGGGAVVLDARTGEVLAMTNWPSFDPGKPRARTGDALRNRVITDQFEPGSTVKPIHVANALERRWVNPETVINVSPGWERVGRFVVRDTMPRDALSVGGVLQYSSNVGMIRLMSRGTAEQVHEGLEAAGFGIRPDLPFPGASSGRLRASSAWSGTDKAAFSYGYGFSVSLLQLARAFTMFGPEGRILPLSLTMAETMPTATRDDAGRGAQADAAQRRLSPKTTAAVRRMLREGVDGDGSAKRARVPHYAIAAKTGTTRKLAGKQYAKNAYLATAVGLAPETDPRYVVAVMIDGPTGAVRGGGTVATPVLSEIMSEALRLGAVMPDRMPPREVTVAPAEVEG</sequence>
<dbReference type="InterPro" id="IPR036138">
    <property type="entry name" value="PBP_dimer_sf"/>
</dbReference>
<feature type="domain" description="Penicillin-binding protein dimerisation" evidence="5">
    <location>
        <begin position="59"/>
        <end position="206"/>
    </location>
</feature>
<dbReference type="Gene3D" id="3.30.450.330">
    <property type="match status" value="1"/>
</dbReference>
<evidence type="ECO:0000256" key="2">
    <source>
        <dbReference type="ARBA" id="ARBA00022645"/>
    </source>
</evidence>
<dbReference type="InterPro" id="IPR012338">
    <property type="entry name" value="Beta-lactam/transpept-like"/>
</dbReference>
<keyword evidence="2" id="KW-0645">Protease</keyword>
<accession>A0A0F5K3T6</accession>
<gene>
    <name evidence="6" type="ORF">WM40_05890</name>
</gene>
<dbReference type="GO" id="GO:0004180">
    <property type="term" value="F:carboxypeptidase activity"/>
    <property type="evidence" value="ECO:0007669"/>
    <property type="project" value="UniProtKB-KW"/>
</dbReference>
<comment type="subcellular location">
    <subcellularLocation>
        <location evidence="1">Membrane</location>
    </subcellularLocation>
</comment>
<dbReference type="SUPFAM" id="SSF56519">
    <property type="entry name" value="Penicillin binding protein dimerisation domain"/>
    <property type="match status" value="1"/>
</dbReference>
<evidence type="ECO:0000259" key="4">
    <source>
        <dbReference type="Pfam" id="PF00905"/>
    </source>
</evidence>
<evidence type="ECO:0000313" key="7">
    <source>
        <dbReference type="Proteomes" id="UP000033618"/>
    </source>
</evidence>
<dbReference type="Pfam" id="PF00905">
    <property type="entry name" value="Transpeptidase"/>
    <property type="match status" value="1"/>
</dbReference>
<dbReference type="GO" id="GO:0008658">
    <property type="term" value="F:penicillin binding"/>
    <property type="evidence" value="ECO:0007669"/>
    <property type="project" value="InterPro"/>
</dbReference>
<evidence type="ECO:0000313" key="6">
    <source>
        <dbReference type="EMBL" id="KKB64529.1"/>
    </source>
</evidence>
<dbReference type="GO" id="GO:0005886">
    <property type="term" value="C:plasma membrane"/>
    <property type="evidence" value="ECO:0007669"/>
    <property type="project" value="TreeGrafter"/>
</dbReference>
<dbReference type="Gene3D" id="3.90.1310.10">
    <property type="entry name" value="Penicillin-binding protein 2a (Domain 2)"/>
    <property type="match status" value="1"/>
</dbReference>
<name>A0A0F5K3T6_9BURK</name>
<comment type="caution">
    <text evidence="6">The sequence shown here is derived from an EMBL/GenBank/DDBJ whole genome shotgun (WGS) entry which is preliminary data.</text>
</comment>
<evidence type="ECO:0000256" key="3">
    <source>
        <dbReference type="ARBA" id="ARBA00023136"/>
    </source>
</evidence>
<dbReference type="InterPro" id="IPR050515">
    <property type="entry name" value="Beta-lactam/transpept"/>
</dbReference>
<evidence type="ECO:0000259" key="5">
    <source>
        <dbReference type="Pfam" id="PF03717"/>
    </source>
</evidence>
<dbReference type="SUPFAM" id="SSF56601">
    <property type="entry name" value="beta-lactamase/transpeptidase-like"/>
    <property type="match status" value="1"/>
</dbReference>
<dbReference type="InterPro" id="IPR001460">
    <property type="entry name" value="PCN-bd_Tpept"/>
</dbReference>
<dbReference type="Gene3D" id="3.40.710.10">
    <property type="entry name" value="DD-peptidase/beta-lactamase superfamily"/>
    <property type="match status" value="1"/>
</dbReference>
<keyword evidence="2" id="KW-0378">Hydrolase</keyword>
<proteinExistence type="predicted"/>
<dbReference type="AlphaFoldDB" id="A0A0F5K3T6"/>